<reference evidence="6 7" key="1">
    <citation type="submission" date="2019-04" db="EMBL/GenBank/DDBJ databases">
        <title>Trinickia sp. 7GSK02, isolated from subtropical forest soil.</title>
        <authorList>
            <person name="Gao Z.-H."/>
            <person name="Qiu L.-H."/>
        </authorList>
    </citation>
    <scope>NUCLEOTIDE SEQUENCE [LARGE SCALE GENOMIC DNA]</scope>
    <source>
        <strain evidence="6 7">7GSK02</strain>
    </source>
</reference>
<dbReference type="PANTHER" id="PTHR30204:SF90">
    <property type="entry name" value="HTH-TYPE TRANSCRIPTIONAL ACTIVATOR MTA"/>
    <property type="match status" value="1"/>
</dbReference>
<comment type="caution">
    <text evidence="6">The sequence shown here is derived from an EMBL/GenBank/DDBJ whole genome shotgun (WGS) entry which is preliminary data.</text>
</comment>
<dbReference type="Gene3D" id="1.10.1660.10">
    <property type="match status" value="1"/>
</dbReference>
<dbReference type="InterPro" id="IPR012925">
    <property type="entry name" value="TipAS_dom"/>
</dbReference>
<dbReference type="EMBL" id="SWJE01000010">
    <property type="protein sequence ID" value="TKC86850.1"/>
    <property type="molecule type" value="Genomic_DNA"/>
</dbReference>
<feature type="domain" description="HTH merR-type" evidence="5">
    <location>
        <begin position="2"/>
        <end position="71"/>
    </location>
</feature>
<dbReference type="SMART" id="SM00422">
    <property type="entry name" value="HTH_MERR"/>
    <property type="match status" value="1"/>
</dbReference>
<evidence type="ECO:0000313" key="6">
    <source>
        <dbReference type="EMBL" id="TKC86850.1"/>
    </source>
</evidence>
<name>A0A4V5PIC5_9BURK</name>
<gene>
    <name evidence="6" type="ORF">FAZ69_19625</name>
</gene>
<evidence type="ECO:0000256" key="4">
    <source>
        <dbReference type="ARBA" id="ARBA00023163"/>
    </source>
</evidence>
<keyword evidence="3" id="KW-0010">Activator</keyword>
<dbReference type="SUPFAM" id="SSF46955">
    <property type="entry name" value="Putative DNA-binding domain"/>
    <property type="match status" value="1"/>
</dbReference>
<dbReference type="InterPro" id="IPR036244">
    <property type="entry name" value="TipA-like_antibiotic-bd"/>
</dbReference>
<dbReference type="GO" id="GO:0003677">
    <property type="term" value="F:DNA binding"/>
    <property type="evidence" value="ECO:0007669"/>
    <property type="project" value="UniProtKB-KW"/>
</dbReference>
<dbReference type="PANTHER" id="PTHR30204">
    <property type="entry name" value="REDOX-CYCLING DRUG-SENSING TRANSCRIPTIONAL ACTIVATOR SOXR"/>
    <property type="match status" value="1"/>
</dbReference>
<keyword evidence="7" id="KW-1185">Reference proteome</keyword>
<evidence type="ECO:0000256" key="2">
    <source>
        <dbReference type="ARBA" id="ARBA00023125"/>
    </source>
</evidence>
<keyword evidence="4" id="KW-0804">Transcription</keyword>
<evidence type="ECO:0000256" key="3">
    <source>
        <dbReference type="ARBA" id="ARBA00023159"/>
    </source>
</evidence>
<dbReference type="Pfam" id="PF13411">
    <property type="entry name" value="MerR_1"/>
    <property type="match status" value="1"/>
</dbReference>
<evidence type="ECO:0000256" key="1">
    <source>
        <dbReference type="ARBA" id="ARBA00023015"/>
    </source>
</evidence>
<dbReference type="CDD" id="cd04788">
    <property type="entry name" value="HTH_NolA-AlbR"/>
    <property type="match status" value="1"/>
</dbReference>
<dbReference type="InterPro" id="IPR047057">
    <property type="entry name" value="MerR_fam"/>
</dbReference>
<dbReference type="OrthoDB" id="9808480at2"/>
<dbReference type="PRINTS" id="PR00040">
    <property type="entry name" value="HTHMERR"/>
</dbReference>
<dbReference type="InterPro" id="IPR000551">
    <property type="entry name" value="MerR-type_HTH_dom"/>
</dbReference>
<evidence type="ECO:0000313" key="7">
    <source>
        <dbReference type="Proteomes" id="UP000305539"/>
    </source>
</evidence>
<dbReference type="PROSITE" id="PS50937">
    <property type="entry name" value="HTH_MERR_2"/>
    <property type="match status" value="1"/>
</dbReference>
<dbReference type="InterPro" id="IPR009061">
    <property type="entry name" value="DNA-bd_dom_put_sf"/>
</dbReference>
<dbReference type="Gene3D" id="1.10.490.50">
    <property type="entry name" value="Antibiotic binding domain of TipA-like multidrug resistance regulators"/>
    <property type="match status" value="1"/>
</dbReference>
<keyword evidence="1" id="KW-0805">Transcription regulation</keyword>
<protein>
    <submittedName>
        <fullName evidence="6">MerR family transcriptional regulator</fullName>
    </submittedName>
</protein>
<dbReference type="PROSITE" id="PS00552">
    <property type="entry name" value="HTH_MERR_1"/>
    <property type="match status" value="1"/>
</dbReference>
<dbReference type="Proteomes" id="UP000305539">
    <property type="component" value="Unassembled WGS sequence"/>
</dbReference>
<evidence type="ECO:0000259" key="5">
    <source>
        <dbReference type="PROSITE" id="PS50937"/>
    </source>
</evidence>
<dbReference type="RefSeq" id="WP_136896743.1">
    <property type="nucleotide sequence ID" value="NZ_SWJE01000010.1"/>
</dbReference>
<proteinExistence type="predicted"/>
<dbReference type="Pfam" id="PF07739">
    <property type="entry name" value="TipAS"/>
    <property type="match status" value="1"/>
</dbReference>
<dbReference type="GO" id="GO:0003700">
    <property type="term" value="F:DNA-binding transcription factor activity"/>
    <property type="evidence" value="ECO:0007669"/>
    <property type="project" value="InterPro"/>
</dbReference>
<keyword evidence="2" id="KW-0238">DNA-binding</keyword>
<dbReference type="AlphaFoldDB" id="A0A4V5PIC5"/>
<accession>A0A4V5PIC5</accession>
<sequence length="340" mass="39337">MLLKIGELARQCGLTVRTLHHYDDIGLLTPSARTESGYRLYDRTDIARLYQIQALQRFGLSLAGIGAFLAGTDLPLASLVDKQLHMLEDQIQRATRLHERLSRLRDQLTRGEEPELADWLTTLESMTMYDKYFSEDELERLAFLYPDTREAAEWRDLAAEVREALERNVTPREPEAQVLARRWMALLERDTAGSATLFAKLDEMYLNEPSLQERIGISPEMRAFILEASQEIKLAVFERCLTPEEFRFVRENYGKRMREWPPLIGEVHAAMKKGTAPDDPRMRALCLRWLDLFRSYATDNPETQAKIRLALEREPDLKSSWIDAEFITYLRRGMAALNPA</sequence>
<organism evidence="6 7">
    <name type="scientific">Trinickia terrae</name>
    <dbReference type="NCBI Taxonomy" id="2571161"/>
    <lineage>
        <taxon>Bacteria</taxon>
        <taxon>Pseudomonadati</taxon>
        <taxon>Pseudomonadota</taxon>
        <taxon>Betaproteobacteria</taxon>
        <taxon>Burkholderiales</taxon>
        <taxon>Burkholderiaceae</taxon>
        <taxon>Trinickia</taxon>
    </lineage>
</organism>